<keyword evidence="2 5" id="KW-0689">Ribosomal protein</keyword>
<proteinExistence type="inferred from homology"/>
<dbReference type="NCBIfam" id="NF001860">
    <property type="entry name" value="PRK00595.1"/>
    <property type="match status" value="1"/>
</dbReference>
<reference evidence="5" key="1">
    <citation type="submission" date="2018-02" db="EMBL/GenBank/DDBJ databases">
        <title>Evolution and diversity of non-photosynthetic diatom plastid genomes.</title>
        <authorList>
            <person name="Kamikawa R."/>
            <person name="Ishii K."/>
        </authorList>
    </citation>
    <scope>NUCLEOTIDE SEQUENCE</scope>
    <source>
        <strain evidence="5">PL1-4</strain>
    </source>
</reference>
<evidence type="ECO:0000313" key="5">
    <source>
        <dbReference type="EMBL" id="BBC77542.1"/>
    </source>
</evidence>
<evidence type="ECO:0000256" key="4">
    <source>
        <dbReference type="ARBA" id="ARBA00035276"/>
    </source>
</evidence>
<accession>A0A2Z5ZAH5</accession>
<dbReference type="Pfam" id="PF00471">
    <property type="entry name" value="Ribosomal_L33"/>
    <property type="match status" value="1"/>
</dbReference>
<dbReference type="Gene3D" id="2.20.28.120">
    <property type="entry name" value="Ribosomal protein L33"/>
    <property type="match status" value="1"/>
</dbReference>
<dbReference type="GO" id="GO:0005840">
    <property type="term" value="C:ribosome"/>
    <property type="evidence" value="ECO:0007669"/>
    <property type="project" value="UniProtKB-KW"/>
</dbReference>
<protein>
    <recommendedName>
        <fullName evidence="4">Large ribosomal subunit protein bL33c</fullName>
    </recommendedName>
</protein>
<evidence type="ECO:0000256" key="2">
    <source>
        <dbReference type="ARBA" id="ARBA00022980"/>
    </source>
</evidence>
<dbReference type="InterPro" id="IPR001705">
    <property type="entry name" value="Ribosomal_bL33"/>
</dbReference>
<gene>
    <name evidence="5" type="primary">rpl33</name>
</gene>
<evidence type="ECO:0000256" key="3">
    <source>
        <dbReference type="ARBA" id="ARBA00023274"/>
    </source>
</evidence>
<keyword evidence="5" id="KW-0934">Plastid</keyword>
<dbReference type="AlphaFoldDB" id="A0A2Z5ZAH5"/>
<comment type="similarity">
    <text evidence="1">Belongs to the bacterial ribosomal protein bL33 family.</text>
</comment>
<dbReference type="GO" id="GO:1990904">
    <property type="term" value="C:ribonucleoprotein complex"/>
    <property type="evidence" value="ECO:0007669"/>
    <property type="project" value="UniProtKB-KW"/>
</dbReference>
<dbReference type="PANTHER" id="PTHR43168:SF2">
    <property type="entry name" value="LARGE RIBOSOMAL SUBUNIT PROTEIN BL33C"/>
    <property type="match status" value="1"/>
</dbReference>
<dbReference type="NCBIfam" id="NF001764">
    <property type="entry name" value="PRK00504.1"/>
    <property type="match status" value="1"/>
</dbReference>
<organism evidence="5">
    <name type="scientific">Nitzschia sp. PL1-4</name>
    <dbReference type="NCBI Taxonomy" id="2083272"/>
    <lineage>
        <taxon>Eukaryota</taxon>
        <taxon>Sar</taxon>
        <taxon>Stramenopiles</taxon>
        <taxon>Ochrophyta</taxon>
        <taxon>Bacillariophyta</taxon>
        <taxon>Bacillariophyceae</taxon>
        <taxon>Bacillariophycidae</taxon>
        <taxon>Bacillariales</taxon>
        <taxon>Bacillariaceae</taxon>
        <taxon>Nitzschia</taxon>
    </lineage>
</organism>
<dbReference type="InterPro" id="IPR038584">
    <property type="entry name" value="Ribosomal_bL33_sf"/>
</dbReference>
<keyword evidence="3" id="KW-0687">Ribonucleoprotein</keyword>
<dbReference type="InterPro" id="IPR018264">
    <property type="entry name" value="Ribosomal_bL33_CS"/>
</dbReference>
<dbReference type="PANTHER" id="PTHR43168">
    <property type="entry name" value="50S RIBOSOMAL PROTEIN L33, CHLOROPLASTIC"/>
    <property type="match status" value="1"/>
</dbReference>
<evidence type="ECO:0000256" key="1">
    <source>
        <dbReference type="ARBA" id="ARBA00007596"/>
    </source>
</evidence>
<dbReference type="PROSITE" id="PS00582">
    <property type="entry name" value="RIBOSOMAL_L33"/>
    <property type="match status" value="1"/>
</dbReference>
<sequence>MEKKKSNRILITLECNECSLEYNKQSKGVSRYLTKKNKQTTPERLILRKYCKFCKKATLHKELRK</sequence>
<dbReference type="InterPro" id="IPR011332">
    <property type="entry name" value="Ribosomal_zn-bd"/>
</dbReference>
<dbReference type="HAMAP" id="MF_00294">
    <property type="entry name" value="Ribosomal_bL33"/>
    <property type="match status" value="1"/>
</dbReference>
<dbReference type="GO" id="GO:0006412">
    <property type="term" value="P:translation"/>
    <property type="evidence" value="ECO:0007669"/>
    <property type="project" value="InterPro"/>
</dbReference>
<dbReference type="EMBL" id="AP018506">
    <property type="protein sequence ID" value="BBC77542.1"/>
    <property type="molecule type" value="Genomic_DNA"/>
</dbReference>
<dbReference type="SUPFAM" id="SSF57829">
    <property type="entry name" value="Zn-binding ribosomal proteins"/>
    <property type="match status" value="1"/>
</dbReference>
<geneLocation type="plastid" evidence="5"/>
<dbReference type="GO" id="GO:0003735">
    <property type="term" value="F:structural constituent of ribosome"/>
    <property type="evidence" value="ECO:0007669"/>
    <property type="project" value="InterPro"/>
</dbReference>
<name>A0A2Z5ZAH5_9STRA</name>
<dbReference type="NCBIfam" id="TIGR01023">
    <property type="entry name" value="rpmG_bact"/>
    <property type="match status" value="1"/>
</dbReference>
<dbReference type="GO" id="GO:0005737">
    <property type="term" value="C:cytoplasm"/>
    <property type="evidence" value="ECO:0007669"/>
    <property type="project" value="UniProtKB-ARBA"/>
</dbReference>